<dbReference type="Proteomes" id="UP000035704">
    <property type="component" value="Chromosome"/>
</dbReference>
<keyword evidence="2" id="KW-1185">Reference proteome</keyword>
<dbReference type="AlphaFoldDB" id="A0A0D8IA55"/>
<dbReference type="EMBL" id="CP009687">
    <property type="protein sequence ID" value="AKL96324.1"/>
    <property type="molecule type" value="Genomic_DNA"/>
</dbReference>
<dbReference type="InterPro" id="IPR029063">
    <property type="entry name" value="SAM-dependent_MTases_sf"/>
</dbReference>
<dbReference type="OrthoDB" id="5522265at2"/>
<dbReference type="SUPFAM" id="SSF53335">
    <property type="entry name" value="S-adenosyl-L-methionine-dependent methyltransferases"/>
    <property type="match status" value="1"/>
</dbReference>
<dbReference type="RefSeq" id="WP_044824870.1">
    <property type="nucleotide sequence ID" value="NZ_CP009687.1"/>
</dbReference>
<evidence type="ECO:0000313" key="2">
    <source>
        <dbReference type="Proteomes" id="UP000035704"/>
    </source>
</evidence>
<dbReference type="GO" id="GO:0008757">
    <property type="term" value="F:S-adenosylmethionine-dependent methyltransferase activity"/>
    <property type="evidence" value="ECO:0007669"/>
    <property type="project" value="InterPro"/>
</dbReference>
<sequence>MQIQKRIEGYWQNENERYNEVIQSELNGVKKEVWVQLIEENRPTGEKLEVLDIGTGPGFFPLLLSEMGHHVTGIDCTESMLETAKENVRMAGFDASFHLMDAHKLTFEDNSFDMILIRNVTWLMYDPVTAYKEWYRVLKPGGRLLIFDGNWYLWMYNDEWKEAFERDQEEAVKLGFKKFSKESKEEGNKIADELYFSKIRRPQWDIPQLLNIGFGKIMVDADVSEKIHNEVSKARYRTIPPFMIRAEKTDKKYLYGQL</sequence>
<keyword evidence="1" id="KW-0808">Transferase</keyword>
<dbReference type="InterPro" id="IPR013216">
    <property type="entry name" value="Methyltransf_11"/>
</dbReference>
<dbReference type="Gene3D" id="3.40.50.150">
    <property type="entry name" value="Vaccinia Virus protein VP39"/>
    <property type="match status" value="1"/>
</dbReference>
<dbReference type="PANTHER" id="PTHR43591">
    <property type="entry name" value="METHYLTRANSFERASE"/>
    <property type="match status" value="1"/>
</dbReference>
<name>A0A0D8IA55_9CLOT</name>
<dbReference type="STRING" id="84022.CACET_c28790"/>
<proteinExistence type="predicted"/>
<dbReference type="CDD" id="cd02440">
    <property type="entry name" value="AdoMet_MTases"/>
    <property type="match status" value="1"/>
</dbReference>
<accession>A0A0D8IA55</accession>
<dbReference type="GO" id="GO:0032259">
    <property type="term" value="P:methylation"/>
    <property type="evidence" value="ECO:0007669"/>
    <property type="project" value="UniProtKB-KW"/>
</dbReference>
<dbReference type="Pfam" id="PF08241">
    <property type="entry name" value="Methyltransf_11"/>
    <property type="match status" value="1"/>
</dbReference>
<dbReference type="PATRIC" id="fig|84022.5.peg.293"/>
<evidence type="ECO:0000313" key="1">
    <source>
        <dbReference type="EMBL" id="AKL96324.1"/>
    </source>
</evidence>
<gene>
    <name evidence="1" type="ORF">CACET_c28790</name>
</gene>
<dbReference type="PANTHER" id="PTHR43591:SF24">
    <property type="entry name" value="2-METHOXY-6-POLYPRENYL-1,4-BENZOQUINOL METHYLASE, MITOCHONDRIAL"/>
    <property type="match status" value="1"/>
</dbReference>
<protein>
    <submittedName>
        <fullName evidence="1">Methyltransferase type 11</fullName>
    </submittedName>
</protein>
<organism evidence="1 2">
    <name type="scientific">Clostridium aceticum</name>
    <dbReference type="NCBI Taxonomy" id="84022"/>
    <lineage>
        <taxon>Bacteria</taxon>
        <taxon>Bacillati</taxon>
        <taxon>Bacillota</taxon>
        <taxon>Clostridia</taxon>
        <taxon>Eubacteriales</taxon>
        <taxon>Clostridiaceae</taxon>
        <taxon>Clostridium</taxon>
    </lineage>
</organism>
<dbReference type="KEGG" id="cace:CACET_c28790"/>
<keyword evidence="1" id="KW-0489">Methyltransferase</keyword>
<reference evidence="1 2" key="1">
    <citation type="submission" date="2014-10" db="EMBL/GenBank/DDBJ databases">
        <title>Genome sequence of Clostridium aceticum DSM 1496.</title>
        <authorList>
            <person name="Poehlein A."/>
            <person name="Schiel-Bengelsdorf B."/>
            <person name="Gottschalk G."/>
            <person name="Duerre P."/>
            <person name="Daniel R."/>
        </authorList>
    </citation>
    <scope>NUCLEOTIDE SEQUENCE [LARGE SCALE GENOMIC DNA]</scope>
    <source>
        <strain evidence="1 2">DSM 1496</strain>
    </source>
</reference>